<dbReference type="PRINTS" id="PR00821">
    <property type="entry name" value="TAGLIPASE"/>
</dbReference>
<dbReference type="GO" id="GO:0016042">
    <property type="term" value="P:lipid catabolic process"/>
    <property type="evidence" value="ECO:0007669"/>
    <property type="project" value="TreeGrafter"/>
</dbReference>
<dbReference type="GO" id="GO:0016298">
    <property type="term" value="F:lipase activity"/>
    <property type="evidence" value="ECO:0007669"/>
    <property type="project" value="InterPro"/>
</dbReference>
<evidence type="ECO:0000259" key="5">
    <source>
        <dbReference type="Pfam" id="PF00151"/>
    </source>
</evidence>
<reference evidence="6 7" key="1">
    <citation type="journal article" date="2015" name="Genome Biol. Evol.">
        <title>The genome of winter moth (Operophtera brumata) provides a genomic perspective on sexual dimorphism and phenology.</title>
        <authorList>
            <person name="Derks M.F."/>
            <person name="Smit S."/>
            <person name="Salis L."/>
            <person name="Schijlen E."/>
            <person name="Bossers A."/>
            <person name="Mateman C."/>
            <person name="Pijl A.S."/>
            <person name="de Ridder D."/>
            <person name="Groenen M.A."/>
            <person name="Visser M.E."/>
            <person name="Megens H.J."/>
        </authorList>
    </citation>
    <scope>NUCLEOTIDE SEQUENCE [LARGE SCALE GENOMIC DNA]</scope>
    <source>
        <strain evidence="6">WM2013NL</strain>
        <tissue evidence="6">Head and thorax</tissue>
    </source>
</reference>
<dbReference type="PANTHER" id="PTHR11610:SF173">
    <property type="entry name" value="LIPASE DOMAIN-CONTAINING PROTEIN-RELATED"/>
    <property type="match status" value="1"/>
</dbReference>
<gene>
    <name evidence="6" type="ORF">OBRU01_12140</name>
</gene>
<feature type="non-terminal residue" evidence="6">
    <location>
        <position position="557"/>
    </location>
</feature>
<proteinExistence type="inferred from homology"/>
<evidence type="ECO:0000256" key="1">
    <source>
        <dbReference type="ARBA" id="ARBA00004613"/>
    </source>
</evidence>
<dbReference type="InterPro" id="IPR013818">
    <property type="entry name" value="Lipase"/>
</dbReference>
<sequence>KSQQIAQILSFGDAQSVYNSNFNNSKDTVFLTHGWYGNGGSPMIRDLTLAFLEDGDANVIVLDWNRLANRNYVTARNGVGAVGRGLGQFVTWLTTFGVLYQKIHLVGFSLGGHLVGNAGKETGGHVGRITALDPAAPLFLPWNNDRIKNTDGQYVEVIHTNSAFYGYSGLCGDADFYPNGGYSMPGCWINSCSHSRAYEYMASSVRHNHLQANECDSLRDAEMNRCNVCTAGVIEDPTSGYQEGNRFFYFPGDGDGIHHLVDTEEPVDFTFINEYARNPDNNAYWLYTRDNPTVAQILHFGDALSIYNSYFQNTKDTVFLAHGWNGNGGNSMNRDLTRAFLDDSDVNVIVLDWNRLANRNYITAKNGVAAVGRGLGQFVTWLTTFGVPYQKIHLVGFSLGGHLVGNAGKETGGRVGRITALDPAGPLYSSRDSDRVLSTDGQYVEVIHTNTAFLGYSGLCGDADFYPNGGSGMPGCWINSCSHSRAYEYMASSVRHNHLQANECDSQRDAERNRCSGSLNPMGNSDLGKSRYAFIEINIGTLICHQFIIYTTAAIFS</sequence>
<dbReference type="Proteomes" id="UP000037510">
    <property type="component" value="Unassembled WGS sequence"/>
</dbReference>
<evidence type="ECO:0000256" key="2">
    <source>
        <dbReference type="ARBA" id="ARBA00010701"/>
    </source>
</evidence>
<dbReference type="InterPro" id="IPR000734">
    <property type="entry name" value="TAG_lipase"/>
</dbReference>
<comment type="caution">
    <text evidence="6">The sequence shown here is derived from an EMBL/GenBank/DDBJ whole genome shotgun (WGS) entry which is preliminary data.</text>
</comment>
<name>A0A0L7LAR1_OPEBR</name>
<keyword evidence="7" id="KW-1185">Reference proteome</keyword>
<feature type="domain" description="Lipase" evidence="5">
    <location>
        <begin position="4"/>
        <end position="237"/>
    </location>
</feature>
<keyword evidence="3" id="KW-0964">Secreted</keyword>
<accession>A0A0L7LAR1</accession>
<dbReference type="InterPro" id="IPR033906">
    <property type="entry name" value="Lipase_N"/>
</dbReference>
<dbReference type="Pfam" id="PF00151">
    <property type="entry name" value="Lipase"/>
    <property type="match status" value="2"/>
</dbReference>
<evidence type="ECO:0000256" key="4">
    <source>
        <dbReference type="RuleBase" id="RU004262"/>
    </source>
</evidence>
<dbReference type="PANTHER" id="PTHR11610">
    <property type="entry name" value="LIPASE"/>
    <property type="match status" value="1"/>
</dbReference>
<comment type="subcellular location">
    <subcellularLocation>
        <location evidence="1">Secreted</location>
    </subcellularLocation>
</comment>
<dbReference type="EMBL" id="JTDY01001937">
    <property type="protein sequence ID" value="KOB72495.1"/>
    <property type="molecule type" value="Genomic_DNA"/>
</dbReference>
<comment type="similarity">
    <text evidence="2 4">Belongs to the AB hydrolase superfamily. Lipase family.</text>
</comment>
<dbReference type="GO" id="GO:0005615">
    <property type="term" value="C:extracellular space"/>
    <property type="evidence" value="ECO:0007669"/>
    <property type="project" value="TreeGrafter"/>
</dbReference>
<dbReference type="CDD" id="cd00707">
    <property type="entry name" value="Pancreat_lipase_like"/>
    <property type="match status" value="2"/>
</dbReference>
<dbReference type="STRING" id="104452.A0A0L7LAR1"/>
<feature type="domain" description="Lipase" evidence="5">
    <location>
        <begin position="282"/>
        <end position="520"/>
    </location>
</feature>
<evidence type="ECO:0000313" key="7">
    <source>
        <dbReference type="Proteomes" id="UP000037510"/>
    </source>
</evidence>
<feature type="non-terminal residue" evidence="6">
    <location>
        <position position="1"/>
    </location>
</feature>
<protein>
    <recommendedName>
        <fullName evidence="5">Lipase domain-containing protein</fullName>
    </recommendedName>
</protein>
<evidence type="ECO:0000256" key="3">
    <source>
        <dbReference type="ARBA" id="ARBA00022525"/>
    </source>
</evidence>
<dbReference type="SUPFAM" id="SSF53474">
    <property type="entry name" value="alpha/beta-Hydrolases"/>
    <property type="match status" value="2"/>
</dbReference>
<dbReference type="AlphaFoldDB" id="A0A0L7LAR1"/>
<organism evidence="6 7">
    <name type="scientific">Operophtera brumata</name>
    <name type="common">Winter moth</name>
    <name type="synonym">Phalaena brumata</name>
    <dbReference type="NCBI Taxonomy" id="104452"/>
    <lineage>
        <taxon>Eukaryota</taxon>
        <taxon>Metazoa</taxon>
        <taxon>Ecdysozoa</taxon>
        <taxon>Arthropoda</taxon>
        <taxon>Hexapoda</taxon>
        <taxon>Insecta</taxon>
        <taxon>Pterygota</taxon>
        <taxon>Neoptera</taxon>
        <taxon>Endopterygota</taxon>
        <taxon>Lepidoptera</taxon>
        <taxon>Glossata</taxon>
        <taxon>Ditrysia</taxon>
        <taxon>Geometroidea</taxon>
        <taxon>Geometridae</taxon>
        <taxon>Larentiinae</taxon>
        <taxon>Operophtera</taxon>
    </lineage>
</organism>
<dbReference type="InterPro" id="IPR029058">
    <property type="entry name" value="AB_hydrolase_fold"/>
</dbReference>
<dbReference type="Gene3D" id="3.40.50.1820">
    <property type="entry name" value="alpha/beta hydrolase"/>
    <property type="match status" value="2"/>
</dbReference>
<evidence type="ECO:0000313" key="6">
    <source>
        <dbReference type="EMBL" id="KOB72495.1"/>
    </source>
</evidence>